<feature type="transmembrane region" description="Helical" evidence="6">
    <location>
        <begin position="279"/>
        <end position="297"/>
    </location>
</feature>
<evidence type="ECO:0000256" key="4">
    <source>
        <dbReference type="ARBA" id="ARBA00022989"/>
    </source>
</evidence>
<evidence type="ECO:0000313" key="8">
    <source>
        <dbReference type="Proteomes" id="UP000295008"/>
    </source>
</evidence>
<comment type="subcellular location">
    <subcellularLocation>
        <location evidence="1">Cell membrane</location>
        <topology evidence="1">Multi-pass membrane protein</topology>
    </subcellularLocation>
</comment>
<keyword evidence="3 6" id="KW-0812">Transmembrane</keyword>
<dbReference type="OrthoDB" id="9780716at2"/>
<organism evidence="7 8">
    <name type="scientific">Hydrogenispora ethanolica</name>
    <dbReference type="NCBI Taxonomy" id="1082276"/>
    <lineage>
        <taxon>Bacteria</taxon>
        <taxon>Bacillati</taxon>
        <taxon>Bacillota</taxon>
        <taxon>Hydrogenispora</taxon>
    </lineage>
</organism>
<evidence type="ECO:0000256" key="1">
    <source>
        <dbReference type="ARBA" id="ARBA00004651"/>
    </source>
</evidence>
<dbReference type="InterPro" id="IPR005495">
    <property type="entry name" value="LptG/LptF_permease"/>
</dbReference>
<feature type="transmembrane region" description="Helical" evidence="6">
    <location>
        <begin position="304"/>
        <end position="321"/>
    </location>
</feature>
<dbReference type="PANTHER" id="PTHR33529:SF6">
    <property type="entry name" value="YJGP_YJGQ FAMILY PERMEASE"/>
    <property type="match status" value="1"/>
</dbReference>
<keyword evidence="5 6" id="KW-0472">Membrane</keyword>
<dbReference type="EMBL" id="SLUN01000020">
    <property type="protein sequence ID" value="TCL63740.1"/>
    <property type="molecule type" value="Genomic_DNA"/>
</dbReference>
<evidence type="ECO:0000256" key="2">
    <source>
        <dbReference type="ARBA" id="ARBA00022475"/>
    </source>
</evidence>
<evidence type="ECO:0000256" key="3">
    <source>
        <dbReference type="ARBA" id="ARBA00022692"/>
    </source>
</evidence>
<sequence length="360" mass="40610">MKILTKYVMKEILGPMLFGFFAFTSIFGGVIFLGLLRDAERYHLTVFYIIKLLALRMPEYMMQAAPIAVLLGALLGLGNLTSHSETIAMRAGGLTYGKLAYPVILIGLAVSIGGVLLNEYVVPNALRTYDQLKNNASKEVTKTIRHFYKDFYDGDSLKKLIYADRYEPKTKELFGVAIQEFHQGSLTRTIEASKLYWKDQNWFFNNGRIYEYLPDNFYPIVVKEGRVKYDLSLTPSEIEQLKEDPENKSISELSRYIKRFAPQQGSEKRGLLVDLHMKFSIPLASLILALLGTPLALRPQRRSNAAGFGLCIIFILVWYIFMGIGTFMARSGAIPPFLGAWLPNLVLAGYGLVITRTVKS</sequence>
<feature type="transmembrane region" description="Helical" evidence="6">
    <location>
        <begin position="12"/>
        <end position="36"/>
    </location>
</feature>
<evidence type="ECO:0000256" key="6">
    <source>
        <dbReference type="SAM" id="Phobius"/>
    </source>
</evidence>
<dbReference type="GO" id="GO:0043190">
    <property type="term" value="C:ATP-binding cassette (ABC) transporter complex"/>
    <property type="evidence" value="ECO:0007669"/>
    <property type="project" value="TreeGrafter"/>
</dbReference>
<proteinExistence type="predicted"/>
<evidence type="ECO:0000313" key="7">
    <source>
        <dbReference type="EMBL" id="TCL63740.1"/>
    </source>
</evidence>
<feature type="transmembrane region" description="Helical" evidence="6">
    <location>
        <begin position="333"/>
        <end position="354"/>
    </location>
</feature>
<dbReference type="PANTHER" id="PTHR33529">
    <property type="entry name" value="SLR0882 PROTEIN-RELATED"/>
    <property type="match status" value="1"/>
</dbReference>
<dbReference type="Proteomes" id="UP000295008">
    <property type="component" value="Unassembled WGS sequence"/>
</dbReference>
<protein>
    <submittedName>
        <fullName evidence="7">Lipopolysaccharide export system permease protein</fullName>
    </submittedName>
</protein>
<dbReference type="GO" id="GO:0015920">
    <property type="term" value="P:lipopolysaccharide transport"/>
    <property type="evidence" value="ECO:0007669"/>
    <property type="project" value="TreeGrafter"/>
</dbReference>
<keyword evidence="8" id="KW-1185">Reference proteome</keyword>
<reference evidence="7 8" key="1">
    <citation type="submission" date="2019-03" db="EMBL/GenBank/DDBJ databases">
        <title>Genomic Encyclopedia of Type Strains, Phase IV (KMG-IV): sequencing the most valuable type-strain genomes for metagenomic binning, comparative biology and taxonomic classification.</title>
        <authorList>
            <person name="Goeker M."/>
        </authorList>
    </citation>
    <scope>NUCLEOTIDE SEQUENCE [LARGE SCALE GENOMIC DNA]</scope>
    <source>
        <strain evidence="7 8">LX-B</strain>
    </source>
</reference>
<feature type="transmembrane region" description="Helical" evidence="6">
    <location>
        <begin position="60"/>
        <end position="78"/>
    </location>
</feature>
<gene>
    <name evidence="7" type="ORF">EDC14_102025</name>
</gene>
<name>A0A4R1RDN5_HYDET</name>
<comment type="caution">
    <text evidence="7">The sequence shown here is derived from an EMBL/GenBank/DDBJ whole genome shotgun (WGS) entry which is preliminary data.</text>
</comment>
<dbReference type="AlphaFoldDB" id="A0A4R1RDN5"/>
<feature type="transmembrane region" description="Helical" evidence="6">
    <location>
        <begin position="99"/>
        <end position="117"/>
    </location>
</feature>
<evidence type="ECO:0000256" key="5">
    <source>
        <dbReference type="ARBA" id="ARBA00023136"/>
    </source>
</evidence>
<keyword evidence="2" id="KW-1003">Cell membrane</keyword>
<accession>A0A4R1RDN5</accession>
<dbReference type="Pfam" id="PF03739">
    <property type="entry name" value="LptF_LptG"/>
    <property type="match status" value="1"/>
</dbReference>
<keyword evidence="4 6" id="KW-1133">Transmembrane helix</keyword>
<dbReference type="RefSeq" id="WP_132015264.1">
    <property type="nucleotide sequence ID" value="NZ_SLUN01000020.1"/>
</dbReference>